<evidence type="ECO:0000313" key="6">
    <source>
        <dbReference type="EMBL" id="KAG3212822.1"/>
    </source>
</evidence>
<reference evidence="6" key="1">
    <citation type="submission" date="2018-05" db="EMBL/GenBank/DDBJ databases">
        <title>Effector identification in a new, highly contiguous assembly of the strawberry crown rot pathogen Phytophthora cactorum.</title>
        <authorList>
            <person name="Armitage A.D."/>
            <person name="Nellist C.F."/>
            <person name="Bates H."/>
            <person name="Vickerstaff R.J."/>
            <person name="Harrison R.J."/>
        </authorList>
    </citation>
    <scope>NUCLEOTIDE SEQUENCE</scope>
    <source>
        <strain evidence="2">15-7</strain>
        <strain evidence="4">4032</strain>
        <strain evidence="3">4040</strain>
        <strain evidence="5">P415</strain>
        <strain evidence="6">P421</strain>
    </source>
</reference>
<dbReference type="EMBL" id="RCMK01000826">
    <property type="protein sequence ID" value="KAG2910942.1"/>
    <property type="molecule type" value="Genomic_DNA"/>
</dbReference>
<dbReference type="Proteomes" id="UP000736787">
    <property type="component" value="Unassembled WGS sequence"/>
</dbReference>
<dbReference type="EMBL" id="RCMV01000795">
    <property type="protein sequence ID" value="KAG3212822.1"/>
    <property type="molecule type" value="Genomic_DNA"/>
</dbReference>
<evidence type="ECO:0000256" key="1">
    <source>
        <dbReference type="SAM" id="MobiDB-lite"/>
    </source>
</evidence>
<dbReference type="EMBL" id="RCMG01000818">
    <property type="protein sequence ID" value="KAG2846167.1"/>
    <property type="molecule type" value="Genomic_DNA"/>
</dbReference>
<dbReference type="Proteomes" id="UP000735874">
    <property type="component" value="Unassembled WGS sequence"/>
</dbReference>
<evidence type="ECO:0000313" key="5">
    <source>
        <dbReference type="EMBL" id="KAG2969452.1"/>
    </source>
</evidence>
<organism evidence="6 7">
    <name type="scientific">Phytophthora cactorum</name>
    <dbReference type="NCBI Taxonomy" id="29920"/>
    <lineage>
        <taxon>Eukaryota</taxon>
        <taxon>Sar</taxon>
        <taxon>Stramenopiles</taxon>
        <taxon>Oomycota</taxon>
        <taxon>Peronosporomycetes</taxon>
        <taxon>Peronosporales</taxon>
        <taxon>Peronosporaceae</taxon>
        <taxon>Phytophthora</taxon>
    </lineage>
</organism>
<evidence type="ECO:0000313" key="4">
    <source>
        <dbReference type="EMBL" id="KAG2916121.1"/>
    </source>
</evidence>
<feature type="region of interest" description="Disordered" evidence="1">
    <location>
        <begin position="1"/>
        <end position="60"/>
    </location>
</feature>
<dbReference type="Proteomes" id="UP000697107">
    <property type="component" value="Unassembled WGS sequence"/>
</dbReference>
<accession>A0A8T1HNJ2</accession>
<dbReference type="EMBL" id="RCMI01000344">
    <property type="protein sequence ID" value="KAG2916121.1"/>
    <property type="molecule type" value="Genomic_DNA"/>
</dbReference>
<gene>
    <name evidence="2" type="ORF">PC113_g18024</name>
    <name evidence="4" type="ORF">PC115_g11148</name>
    <name evidence="3" type="ORF">PC117_g19259</name>
    <name evidence="5" type="ORF">PC118_g17448</name>
    <name evidence="6" type="ORF">PC129_g16228</name>
</gene>
<dbReference type="Proteomes" id="UP000774804">
    <property type="component" value="Unassembled WGS sequence"/>
</dbReference>
<protein>
    <submittedName>
        <fullName evidence="6">Uncharacterized protein</fullName>
    </submittedName>
</protein>
<evidence type="ECO:0000313" key="2">
    <source>
        <dbReference type="EMBL" id="KAG2846167.1"/>
    </source>
</evidence>
<evidence type="ECO:0000313" key="7">
    <source>
        <dbReference type="Proteomes" id="UP000760860"/>
    </source>
</evidence>
<dbReference type="EMBL" id="RCML01000790">
    <property type="protein sequence ID" value="KAG2969452.1"/>
    <property type="molecule type" value="Genomic_DNA"/>
</dbReference>
<evidence type="ECO:0000313" key="3">
    <source>
        <dbReference type="EMBL" id="KAG2910942.1"/>
    </source>
</evidence>
<feature type="compositionally biased region" description="Basic residues" evidence="1">
    <location>
        <begin position="25"/>
        <end position="38"/>
    </location>
</feature>
<name>A0A8T1HNJ2_9STRA</name>
<comment type="caution">
    <text evidence="6">The sequence shown here is derived from an EMBL/GenBank/DDBJ whole genome shotgun (WGS) entry which is preliminary data.</text>
</comment>
<dbReference type="AlphaFoldDB" id="A0A8T1HNJ2"/>
<sequence length="60" mass="6473">MVTAAKKNQEQRGIVQADPEAKPSAKAKKKPTPKKRGATNKQAPAKAKKHNTPTAENEQP</sequence>
<proteinExistence type="predicted"/>
<dbReference type="Proteomes" id="UP000760860">
    <property type="component" value="Unassembled WGS sequence"/>
</dbReference>